<organism evidence="3 4">
    <name type="scientific">Methanolobus chelungpuianus</name>
    <dbReference type="NCBI Taxonomy" id="502115"/>
    <lineage>
        <taxon>Archaea</taxon>
        <taxon>Methanobacteriati</taxon>
        <taxon>Methanobacteriota</taxon>
        <taxon>Stenosarchaea group</taxon>
        <taxon>Methanomicrobia</taxon>
        <taxon>Methanosarcinales</taxon>
        <taxon>Methanosarcinaceae</taxon>
        <taxon>Methanolobus</taxon>
    </lineage>
</organism>
<feature type="transmembrane region" description="Helical" evidence="1">
    <location>
        <begin position="10"/>
        <end position="29"/>
    </location>
</feature>
<dbReference type="PIRSF" id="PIRSF018671">
    <property type="entry name" value="UCP018671"/>
    <property type="match status" value="1"/>
</dbReference>
<dbReference type="AlphaFoldDB" id="A0AAE3HD65"/>
<feature type="transmembrane region" description="Helical" evidence="1">
    <location>
        <begin position="68"/>
        <end position="89"/>
    </location>
</feature>
<feature type="transmembrane region" description="Helical" evidence="1">
    <location>
        <begin position="151"/>
        <end position="171"/>
    </location>
</feature>
<keyword evidence="1" id="KW-0472">Membrane</keyword>
<sequence length="296" mass="32391">MVRSRVPGDLLLVASGVLLTNLFVFHPLLNIIELRAFLGIVMVLVLPGYAMVAALFPGKDDLSGAERFTYSIGLSVAVVPFIGYGLLSAPWGMNVGPLMISISALILVMCAVAFIRRHRLPEGMAFSPSLSSLYRPPVSFLSGRHSRLESVLRISLVFAVLISAVTVAYVIENPKPKVGFTEFYLLGPDGTSSGYPTNLSIGDSGSVMVGIVNQEERSVDYRLEILLDGKPLPSQAAGEDIHLGNDERWESEVTFKPDVYGNGMKLQFLLYKDTELSEPYRELYLWLDVQDGTGDD</sequence>
<feature type="transmembrane region" description="Helical" evidence="1">
    <location>
        <begin position="95"/>
        <end position="115"/>
    </location>
</feature>
<comment type="caution">
    <text evidence="3">The sequence shown here is derived from an EMBL/GenBank/DDBJ whole genome shotgun (WGS) entry which is preliminary data.</text>
</comment>
<accession>A0AAE3HD65</accession>
<feature type="transmembrane region" description="Helical" evidence="1">
    <location>
        <begin position="35"/>
        <end position="56"/>
    </location>
</feature>
<dbReference type="EMBL" id="JTEO01000005">
    <property type="protein sequence ID" value="MCQ6963388.1"/>
    <property type="molecule type" value="Genomic_DNA"/>
</dbReference>
<gene>
    <name evidence="3" type="ORF">PV02_09785</name>
</gene>
<feature type="domain" description="DUF1616" evidence="2">
    <location>
        <begin position="15"/>
        <end position="288"/>
    </location>
</feature>
<dbReference type="Proteomes" id="UP001206983">
    <property type="component" value="Unassembled WGS sequence"/>
</dbReference>
<keyword evidence="4" id="KW-1185">Reference proteome</keyword>
<evidence type="ECO:0000256" key="1">
    <source>
        <dbReference type="SAM" id="Phobius"/>
    </source>
</evidence>
<keyword evidence="1" id="KW-0812">Transmembrane</keyword>
<evidence type="ECO:0000313" key="4">
    <source>
        <dbReference type="Proteomes" id="UP001206983"/>
    </source>
</evidence>
<reference evidence="3 4" key="1">
    <citation type="journal article" date="2011" name="Appl. Environ. Microbiol.">
        <title>Methanogenic archaea isolated from Taiwan's Chelungpu fault.</title>
        <authorList>
            <person name="Wu S.Y."/>
            <person name="Lai M.C."/>
        </authorList>
    </citation>
    <scope>NUCLEOTIDE SEQUENCE [LARGE SCALE GENOMIC DNA]</scope>
    <source>
        <strain evidence="3 4">St545Mb</strain>
    </source>
</reference>
<dbReference type="InterPro" id="IPR014495">
    <property type="entry name" value="UCP018671"/>
</dbReference>
<dbReference type="RefSeq" id="WP_256623255.1">
    <property type="nucleotide sequence ID" value="NZ_JTEO01000005.1"/>
</dbReference>
<evidence type="ECO:0000313" key="3">
    <source>
        <dbReference type="EMBL" id="MCQ6963388.1"/>
    </source>
</evidence>
<dbReference type="Pfam" id="PF07760">
    <property type="entry name" value="DUF1616"/>
    <property type="match status" value="1"/>
</dbReference>
<dbReference type="InterPro" id="IPR011674">
    <property type="entry name" value="DUF1616"/>
</dbReference>
<proteinExistence type="predicted"/>
<name>A0AAE3HD65_9EURY</name>
<keyword evidence="1" id="KW-1133">Transmembrane helix</keyword>
<evidence type="ECO:0000259" key="2">
    <source>
        <dbReference type="Pfam" id="PF07760"/>
    </source>
</evidence>
<protein>
    <recommendedName>
        <fullName evidence="2">DUF1616 domain-containing protein</fullName>
    </recommendedName>
</protein>